<feature type="transmembrane region" description="Helical" evidence="1">
    <location>
        <begin position="149"/>
        <end position="167"/>
    </location>
</feature>
<keyword evidence="3" id="KW-1185">Reference proteome</keyword>
<dbReference type="PANTHER" id="PTHR14303:SF0">
    <property type="entry name" value="DNA POLYMERASE DELTA SUBUNIT 4"/>
    <property type="match status" value="1"/>
</dbReference>
<sequence length="172" mass="19743">MPPRRAQSSKKGKGKGNALLPGQTLLTFQPAPNPALTNPKPTLAERGFPTETITLKEIEIYYATEILGKMGCSPAHQQYLCIQEKILRNFDMQLKYGPCLGHTRYQRWNRAESLGLKPPREVLAIILAEEMRDGVGVGSDKGRDSRKSYFDTLLDIWGLLFYFYFYFFRYRI</sequence>
<dbReference type="EMBL" id="ML120351">
    <property type="protein sequence ID" value="RPB05957.1"/>
    <property type="molecule type" value="Genomic_DNA"/>
</dbReference>
<dbReference type="GO" id="GO:0003887">
    <property type="term" value="F:DNA-directed DNA polymerase activity"/>
    <property type="evidence" value="ECO:0007669"/>
    <property type="project" value="TreeGrafter"/>
</dbReference>
<dbReference type="Proteomes" id="UP000276215">
    <property type="component" value="Unassembled WGS sequence"/>
</dbReference>
<evidence type="ECO:0000313" key="2">
    <source>
        <dbReference type="EMBL" id="RPB05957.1"/>
    </source>
</evidence>
<evidence type="ECO:0008006" key="4">
    <source>
        <dbReference type="Google" id="ProtNLM"/>
    </source>
</evidence>
<keyword evidence="1" id="KW-0812">Transmembrane</keyword>
<dbReference type="GO" id="GO:0000731">
    <property type="term" value="P:DNA synthesis involved in DNA repair"/>
    <property type="evidence" value="ECO:0007669"/>
    <property type="project" value="InterPro"/>
</dbReference>
<name>A0A3N4K5X9_9PEZI</name>
<reference evidence="2 3" key="1">
    <citation type="journal article" date="2018" name="Nat. Ecol. Evol.">
        <title>Pezizomycetes genomes reveal the molecular basis of ectomycorrhizal truffle lifestyle.</title>
        <authorList>
            <person name="Murat C."/>
            <person name="Payen T."/>
            <person name="Noel B."/>
            <person name="Kuo A."/>
            <person name="Morin E."/>
            <person name="Chen J."/>
            <person name="Kohler A."/>
            <person name="Krizsan K."/>
            <person name="Balestrini R."/>
            <person name="Da Silva C."/>
            <person name="Montanini B."/>
            <person name="Hainaut M."/>
            <person name="Levati E."/>
            <person name="Barry K.W."/>
            <person name="Belfiori B."/>
            <person name="Cichocki N."/>
            <person name="Clum A."/>
            <person name="Dockter R.B."/>
            <person name="Fauchery L."/>
            <person name="Guy J."/>
            <person name="Iotti M."/>
            <person name="Le Tacon F."/>
            <person name="Lindquist E.A."/>
            <person name="Lipzen A."/>
            <person name="Malagnac F."/>
            <person name="Mello A."/>
            <person name="Molinier V."/>
            <person name="Miyauchi S."/>
            <person name="Poulain J."/>
            <person name="Riccioni C."/>
            <person name="Rubini A."/>
            <person name="Sitrit Y."/>
            <person name="Splivallo R."/>
            <person name="Traeger S."/>
            <person name="Wang M."/>
            <person name="Zifcakova L."/>
            <person name="Wipf D."/>
            <person name="Zambonelli A."/>
            <person name="Paolocci F."/>
            <person name="Nowrousian M."/>
            <person name="Ottonello S."/>
            <person name="Baldrian P."/>
            <person name="Spatafora J.W."/>
            <person name="Henrissat B."/>
            <person name="Nagy L.G."/>
            <person name="Aury J.M."/>
            <person name="Wincker P."/>
            <person name="Grigoriev I.V."/>
            <person name="Bonfante P."/>
            <person name="Martin F.M."/>
        </authorList>
    </citation>
    <scope>NUCLEOTIDE SEQUENCE [LARGE SCALE GENOMIC DNA]</scope>
    <source>
        <strain evidence="2 3">120613-1</strain>
    </source>
</reference>
<evidence type="ECO:0000256" key="1">
    <source>
        <dbReference type="SAM" id="Phobius"/>
    </source>
</evidence>
<dbReference type="GO" id="GO:0043625">
    <property type="term" value="C:delta DNA polymerase complex"/>
    <property type="evidence" value="ECO:0007669"/>
    <property type="project" value="TreeGrafter"/>
</dbReference>
<proteinExistence type="predicted"/>
<keyword evidence="1" id="KW-0472">Membrane</keyword>
<protein>
    <recommendedName>
        <fullName evidence="4">DNA polymerase delta subunit 4</fullName>
    </recommendedName>
</protein>
<dbReference type="Pfam" id="PF04081">
    <property type="entry name" value="DNA_pol_delta_4"/>
    <property type="match status" value="1"/>
</dbReference>
<dbReference type="PANTHER" id="PTHR14303">
    <property type="entry name" value="DNA POLYMERASE DELTA SUBUNIT 4"/>
    <property type="match status" value="1"/>
</dbReference>
<dbReference type="AlphaFoldDB" id="A0A3N4K5X9"/>
<gene>
    <name evidence="2" type="ORF">L873DRAFT_7918</name>
</gene>
<evidence type="ECO:0000313" key="3">
    <source>
        <dbReference type="Proteomes" id="UP000276215"/>
    </source>
</evidence>
<keyword evidence="1" id="KW-1133">Transmembrane helix</keyword>
<dbReference type="InterPro" id="IPR007218">
    <property type="entry name" value="DNA_pol_delta_4"/>
</dbReference>
<dbReference type="GO" id="GO:0006261">
    <property type="term" value="P:DNA-templated DNA replication"/>
    <property type="evidence" value="ECO:0007669"/>
    <property type="project" value="TreeGrafter"/>
</dbReference>
<accession>A0A3N4K5X9</accession>
<dbReference type="OrthoDB" id="337486at2759"/>
<organism evidence="2 3">
    <name type="scientific">Choiromyces venosus 120613-1</name>
    <dbReference type="NCBI Taxonomy" id="1336337"/>
    <lineage>
        <taxon>Eukaryota</taxon>
        <taxon>Fungi</taxon>
        <taxon>Dikarya</taxon>
        <taxon>Ascomycota</taxon>
        <taxon>Pezizomycotina</taxon>
        <taxon>Pezizomycetes</taxon>
        <taxon>Pezizales</taxon>
        <taxon>Tuberaceae</taxon>
        <taxon>Choiromyces</taxon>
    </lineage>
</organism>
<dbReference type="STRING" id="1336337.A0A3N4K5X9"/>